<dbReference type="InterPro" id="IPR036736">
    <property type="entry name" value="ACP-like_sf"/>
</dbReference>
<dbReference type="Proteomes" id="UP000194137">
    <property type="component" value="Chromosome"/>
</dbReference>
<gene>
    <name evidence="1" type="ORF">CAK95_11875</name>
</gene>
<dbReference type="PROSITE" id="PS50075">
    <property type="entry name" value="CARRIER"/>
    <property type="match status" value="1"/>
</dbReference>
<dbReference type="AlphaFoldDB" id="A0A1W6ZZV2"/>
<organism evidence="1 2">
    <name type="scientific">Pseudorhodoplanes sinuspersici</name>
    <dbReference type="NCBI Taxonomy" id="1235591"/>
    <lineage>
        <taxon>Bacteria</taxon>
        <taxon>Pseudomonadati</taxon>
        <taxon>Pseudomonadota</taxon>
        <taxon>Alphaproteobacteria</taxon>
        <taxon>Hyphomicrobiales</taxon>
        <taxon>Pseudorhodoplanes</taxon>
    </lineage>
</organism>
<evidence type="ECO:0000313" key="1">
    <source>
        <dbReference type="EMBL" id="ARQ02907.1"/>
    </source>
</evidence>
<sequence>MLSPETIDTRELLADYLRQRFPGLAGAPIDESRLLLEGGLIDSLGILDLAAFLTERLGIDIADDDFEPSNFETFGKLIAFVERKRS</sequence>
<dbReference type="Gene3D" id="1.10.1200.10">
    <property type="entry name" value="ACP-like"/>
    <property type="match status" value="1"/>
</dbReference>
<proteinExistence type="predicted"/>
<dbReference type="RefSeq" id="WP_086091357.1">
    <property type="nucleotide sequence ID" value="NZ_CP021112.1"/>
</dbReference>
<name>A0A1W6ZZV2_9HYPH</name>
<keyword evidence="2" id="KW-1185">Reference proteome</keyword>
<dbReference type="EMBL" id="CP021112">
    <property type="protein sequence ID" value="ARQ02907.1"/>
    <property type="molecule type" value="Genomic_DNA"/>
</dbReference>
<reference evidence="1 2" key="1">
    <citation type="submission" date="2017-05" db="EMBL/GenBank/DDBJ databases">
        <title>Full genome sequence of Pseudorhodoplanes sinuspersici.</title>
        <authorList>
            <person name="Dastgheib S.M.M."/>
            <person name="Shavandi M."/>
            <person name="Tirandaz H."/>
        </authorList>
    </citation>
    <scope>NUCLEOTIDE SEQUENCE [LARGE SCALE GENOMIC DNA]</scope>
    <source>
        <strain evidence="1 2">RIPI110</strain>
    </source>
</reference>
<dbReference type="SUPFAM" id="SSF47336">
    <property type="entry name" value="ACP-like"/>
    <property type="match status" value="1"/>
</dbReference>
<accession>A0A1W6ZZV2</accession>
<dbReference type="STRING" id="1235591.CAK95_11875"/>
<evidence type="ECO:0000313" key="2">
    <source>
        <dbReference type="Proteomes" id="UP000194137"/>
    </source>
</evidence>
<protein>
    <submittedName>
        <fullName evidence="1">Uncharacterized protein</fullName>
    </submittedName>
</protein>
<dbReference type="OrthoDB" id="2626117at2"/>
<dbReference type="KEGG" id="psin:CAK95_11875"/>
<dbReference type="InterPro" id="IPR009081">
    <property type="entry name" value="PP-bd_ACP"/>
</dbReference>